<dbReference type="OrthoDB" id="2020926at2759"/>
<reference evidence="11" key="2">
    <citation type="submission" date="2025-09" db="UniProtKB">
        <authorList>
            <consortium name="Ensembl"/>
        </authorList>
    </citation>
    <scope>IDENTIFICATION</scope>
</reference>
<protein>
    <recommendedName>
        <fullName evidence="3">Centrosomal protein of 70 kDa</fullName>
    </recommendedName>
</protein>
<evidence type="ECO:0000256" key="7">
    <source>
        <dbReference type="ARBA" id="ARBA00023212"/>
    </source>
</evidence>
<dbReference type="GO" id="GO:0060271">
    <property type="term" value="P:cilium assembly"/>
    <property type="evidence" value="ECO:0007669"/>
    <property type="project" value="InterPro"/>
</dbReference>
<evidence type="ECO:0000313" key="11">
    <source>
        <dbReference type="Ensembl" id="ENSAPOP00000018056.1"/>
    </source>
</evidence>
<dbReference type="InterPro" id="IPR037692">
    <property type="entry name" value="CEP70"/>
</dbReference>
<dbReference type="STRING" id="80966.ENSAPOP00000018056"/>
<evidence type="ECO:0000256" key="5">
    <source>
        <dbReference type="ARBA" id="ARBA00022803"/>
    </source>
</evidence>
<comment type="subcellular location">
    <subcellularLocation>
        <location evidence="1">Cytoplasm</location>
        <location evidence="1">Cytoskeleton</location>
        <location evidence="1">Microtubule organizing center</location>
        <location evidence="1">Centrosome</location>
    </subcellularLocation>
</comment>
<dbReference type="PANTHER" id="PTHR14594">
    <property type="entry name" value="CENTROSOMAL PROTEIN OF 70 KDA"/>
    <property type="match status" value="1"/>
</dbReference>
<evidence type="ECO:0000256" key="6">
    <source>
        <dbReference type="ARBA" id="ARBA00023054"/>
    </source>
</evidence>
<dbReference type="InParanoid" id="A0A3Q1FJC9"/>
<keyword evidence="6 9" id="KW-0175">Coiled coil</keyword>
<dbReference type="GO" id="GO:0005813">
    <property type="term" value="C:centrosome"/>
    <property type="evidence" value="ECO:0007669"/>
    <property type="project" value="UniProtKB-SubCell"/>
</dbReference>
<keyword evidence="5" id="KW-0802">TPR repeat</keyword>
<evidence type="ECO:0000256" key="8">
    <source>
        <dbReference type="ARBA" id="ARBA00025273"/>
    </source>
</evidence>
<evidence type="ECO:0000256" key="10">
    <source>
        <dbReference type="SAM" id="MobiDB-lite"/>
    </source>
</evidence>
<dbReference type="RefSeq" id="XP_022066973.1">
    <property type="nucleotide sequence ID" value="XM_022211281.2"/>
</dbReference>
<evidence type="ECO:0000256" key="1">
    <source>
        <dbReference type="ARBA" id="ARBA00004300"/>
    </source>
</evidence>
<feature type="region of interest" description="Disordered" evidence="10">
    <location>
        <begin position="217"/>
        <end position="240"/>
    </location>
</feature>
<evidence type="ECO:0000256" key="2">
    <source>
        <dbReference type="ARBA" id="ARBA00011832"/>
    </source>
</evidence>
<comment type="subunit">
    <text evidence="2">Directly interacts with tubulin-gamma; this interaction determines centrosomal localization.</text>
</comment>
<keyword evidence="12" id="KW-1185">Reference proteome</keyword>
<feature type="coiled-coil region" evidence="9">
    <location>
        <begin position="63"/>
        <end position="168"/>
    </location>
</feature>
<keyword evidence="4" id="KW-0963">Cytoplasm</keyword>
<dbReference type="GeneTree" id="ENSGT00390000009029"/>
<name>A0A3Q1FJC9_9TELE</name>
<keyword evidence="7" id="KW-0206">Cytoskeleton</keyword>
<dbReference type="GeneID" id="110963098"/>
<feature type="coiled-coil region" evidence="9">
    <location>
        <begin position="249"/>
        <end position="283"/>
    </location>
</feature>
<reference evidence="11" key="1">
    <citation type="submission" date="2025-08" db="UniProtKB">
        <authorList>
            <consortium name="Ensembl"/>
        </authorList>
    </citation>
    <scope>IDENTIFICATION</scope>
</reference>
<evidence type="ECO:0000256" key="3">
    <source>
        <dbReference type="ARBA" id="ARBA00018408"/>
    </source>
</evidence>
<feature type="compositionally biased region" description="Basic and acidic residues" evidence="10">
    <location>
        <begin position="217"/>
        <end position="233"/>
    </location>
</feature>
<evidence type="ECO:0000256" key="9">
    <source>
        <dbReference type="SAM" id="Coils"/>
    </source>
</evidence>
<organism evidence="11 12">
    <name type="scientific">Acanthochromis polyacanthus</name>
    <name type="common">spiny chromis</name>
    <dbReference type="NCBI Taxonomy" id="80966"/>
    <lineage>
        <taxon>Eukaryota</taxon>
        <taxon>Metazoa</taxon>
        <taxon>Chordata</taxon>
        <taxon>Craniata</taxon>
        <taxon>Vertebrata</taxon>
        <taxon>Euteleostomi</taxon>
        <taxon>Actinopterygii</taxon>
        <taxon>Neopterygii</taxon>
        <taxon>Teleostei</taxon>
        <taxon>Neoteleostei</taxon>
        <taxon>Acanthomorphata</taxon>
        <taxon>Ovalentaria</taxon>
        <taxon>Pomacentridae</taxon>
        <taxon>Acanthochromis</taxon>
    </lineage>
</organism>
<dbReference type="Proteomes" id="UP000257200">
    <property type="component" value="Unplaced"/>
</dbReference>
<dbReference type="PANTHER" id="PTHR14594:SF1">
    <property type="entry name" value="CENTROSOMAL PROTEIN OF 70 KDA"/>
    <property type="match status" value="1"/>
</dbReference>
<dbReference type="GO" id="GO:0043015">
    <property type="term" value="F:gamma-tubulin binding"/>
    <property type="evidence" value="ECO:0007669"/>
    <property type="project" value="InterPro"/>
</dbReference>
<dbReference type="GO" id="GO:0070507">
    <property type="term" value="P:regulation of microtubule cytoskeleton organization"/>
    <property type="evidence" value="ECO:0007669"/>
    <property type="project" value="InterPro"/>
</dbReference>
<proteinExistence type="predicted"/>
<accession>A0A3Q1FJC9</accession>
<dbReference type="Ensembl" id="ENSAPOT00000027531.1">
    <property type="protein sequence ID" value="ENSAPOP00000018056.1"/>
    <property type="gene ID" value="ENSAPOG00000021352.1"/>
</dbReference>
<evidence type="ECO:0000313" key="12">
    <source>
        <dbReference type="Proteomes" id="UP000257200"/>
    </source>
</evidence>
<sequence>MEQQEQVEWDDVNRLLQHHGFKPVFFADPVENKNHSDLVLLDKKSAGEVRTTLRTMLTDSERRQALIQELVRSNNQLKQEVQQHMSRSAQQSQRVTELEGLLDEVKTRVQDLEDRYLGKAAQQHSHTQQLQQEKQDAQKRCHVLEQKLSKQKEEAAQLQRKLYFAIKEEERRSARRNQTFQNICKKVSVQSSAADQQVLDVIDFYETKMSQLLDELRSVKGESQGSKKSDPTRSKKTPISVSPSFKTILKAYQEQQKESKSEVEELKREVENLKKELETRFRMVKGVKFYRHKLRHLEDLNRHSNTRLPKEDNATEISENISDRSRKTRLCSHYHNLLNEINAVVMDPTAPLRLHRQKPSTADQELADFQALLPTLEAWAQQLHLLKDLQRSLNKLSARLMPWQLCEGVHNAAEEVKVEDMMLLVDTMLETTSTDDQKALRSPTPHTLGSMVSHFQKLFDVTSLSGVYPRMNEVYTRLGEMTNAMKNLRDVLDLDGRVSPAEVVNQVSRLVSSTEHTAGLHNLLGDADIDSIITKVKQHEEFFPAFHALVTEILQTLGVSHLDNILPALKDLKQMAQ</sequence>
<dbReference type="CTD" id="80321"/>
<comment type="function">
    <text evidence="8">Plays a role in the organization of both preexisting and nascent microtubules in interphase cells. During mitosis, required for the organization and orientation of the mitotic spindle.</text>
</comment>
<evidence type="ECO:0000256" key="4">
    <source>
        <dbReference type="ARBA" id="ARBA00022490"/>
    </source>
</evidence>
<dbReference type="AlphaFoldDB" id="A0A3Q1FJC9"/>